<keyword evidence="1" id="KW-0175">Coiled coil</keyword>
<keyword evidence="4" id="KW-1185">Reference proteome</keyword>
<evidence type="ECO:0000313" key="3">
    <source>
        <dbReference type="EMBL" id="KAK8863156.1"/>
    </source>
</evidence>
<evidence type="ECO:0000256" key="1">
    <source>
        <dbReference type="SAM" id="Coils"/>
    </source>
</evidence>
<feature type="region of interest" description="Disordered" evidence="2">
    <location>
        <begin position="94"/>
        <end position="233"/>
    </location>
</feature>
<gene>
    <name evidence="3" type="ORF">PGQ11_009391</name>
</gene>
<organism evidence="3 4">
    <name type="scientific">Apiospora arundinis</name>
    <dbReference type="NCBI Taxonomy" id="335852"/>
    <lineage>
        <taxon>Eukaryota</taxon>
        <taxon>Fungi</taxon>
        <taxon>Dikarya</taxon>
        <taxon>Ascomycota</taxon>
        <taxon>Pezizomycotina</taxon>
        <taxon>Sordariomycetes</taxon>
        <taxon>Xylariomycetidae</taxon>
        <taxon>Amphisphaeriales</taxon>
        <taxon>Apiosporaceae</taxon>
        <taxon>Apiospora</taxon>
    </lineage>
</organism>
<feature type="region of interest" description="Disordered" evidence="2">
    <location>
        <begin position="441"/>
        <end position="471"/>
    </location>
</feature>
<name>A0ABR2IHU2_9PEZI</name>
<feature type="compositionally biased region" description="Polar residues" evidence="2">
    <location>
        <begin position="170"/>
        <end position="181"/>
    </location>
</feature>
<sequence>MSERGGQDVPGSADLLALYNRKRALESKYEKKDDLVKELEALEEEKEALDKEAARIAQQRPIVDDKCKTRQAQLAQVSTDCESDEADLQRSWRIIFAGNAGRPSSQHPPNPLPTSNDKSTEDVQDPSQQSRQSKLNEVEENAAAGPATRTGRISKPPPRYSPTPPATNPTRASPNASTNNVMAAARRLSSQPSHRTMADNTPTNSRAKRNQQLREEDPEEVSGHVQKRRKTTAAAQELYTVDISRPRPVLWKEEVAADTSRLATRAEAKERGRKVITHPLEGKPYRAYWRSGSRGQGWYALIVLPLGNFDAIGLHGSFLETELAKSIPSCYERHDSTVFQWAEGYRDGERLVTKRKFPVMWIHEGQTFPLHKDLMMPTPAWYNWLPAPDLRPFSADCASDGNNLIRGYNSAVEYAEQVGRIKAASQRHTVGFGGSLTEITGLPSGELVGENTTGEEHEHEKSVSADDGTSAGGVLAIVSDTAIESPRDNNEGEDGDCANMNLRCIRQPNMVMNPNTISGSHHRRNSLVEQSIIGRALR</sequence>
<comment type="caution">
    <text evidence="3">The sequence shown here is derived from an EMBL/GenBank/DDBJ whole genome shotgun (WGS) entry which is preliminary data.</text>
</comment>
<evidence type="ECO:0000313" key="4">
    <source>
        <dbReference type="Proteomes" id="UP001390339"/>
    </source>
</evidence>
<accession>A0ABR2IHU2</accession>
<evidence type="ECO:0000256" key="2">
    <source>
        <dbReference type="SAM" id="MobiDB-lite"/>
    </source>
</evidence>
<protein>
    <submittedName>
        <fullName evidence="3">Uncharacterized protein</fullName>
    </submittedName>
</protein>
<reference evidence="3 4" key="1">
    <citation type="journal article" date="2024" name="IMA Fungus">
        <title>Apiospora arundinis, a panoply of carbohydrate-active enzymes and secondary metabolites.</title>
        <authorList>
            <person name="Sorensen T."/>
            <person name="Petersen C."/>
            <person name="Muurmann A.T."/>
            <person name="Christiansen J.V."/>
            <person name="Brundto M.L."/>
            <person name="Overgaard C.K."/>
            <person name="Boysen A.T."/>
            <person name="Wollenberg R.D."/>
            <person name="Larsen T.O."/>
            <person name="Sorensen J.L."/>
            <person name="Nielsen K.L."/>
            <person name="Sondergaard T.E."/>
        </authorList>
    </citation>
    <scope>NUCLEOTIDE SEQUENCE [LARGE SCALE GENOMIC DNA]</scope>
    <source>
        <strain evidence="3 4">AAU 773</strain>
    </source>
</reference>
<feature type="coiled-coil region" evidence="1">
    <location>
        <begin position="22"/>
        <end position="59"/>
    </location>
</feature>
<dbReference type="Proteomes" id="UP001390339">
    <property type="component" value="Unassembled WGS sequence"/>
</dbReference>
<feature type="compositionally biased region" description="Polar residues" evidence="2">
    <location>
        <begin position="188"/>
        <end position="205"/>
    </location>
</feature>
<dbReference type="EMBL" id="JAPCWZ010000005">
    <property type="protein sequence ID" value="KAK8863156.1"/>
    <property type="molecule type" value="Genomic_DNA"/>
</dbReference>
<feature type="compositionally biased region" description="Pro residues" evidence="2">
    <location>
        <begin position="155"/>
        <end position="167"/>
    </location>
</feature>
<feature type="compositionally biased region" description="Polar residues" evidence="2">
    <location>
        <begin position="125"/>
        <end position="135"/>
    </location>
</feature>
<proteinExistence type="predicted"/>
<feature type="compositionally biased region" description="Basic and acidic residues" evidence="2">
    <location>
        <begin position="454"/>
        <end position="464"/>
    </location>
</feature>